<feature type="non-terminal residue" evidence="3">
    <location>
        <position position="173"/>
    </location>
</feature>
<feature type="non-terminal residue" evidence="3">
    <location>
        <position position="1"/>
    </location>
</feature>
<proteinExistence type="predicted"/>
<comment type="caution">
    <text evidence="3">The sequence shown here is derived from an EMBL/GenBank/DDBJ whole genome shotgun (WGS) entry which is preliminary data.</text>
</comment>
<keyword evidence="4" id="KW-1185">Reference proteome</keyword>
<reference evidence="3 4" key="1">
    <citation type="submission" date="2020-04" db="EMBL/GenBank/DDBJ databases">
        <title>Perkinsus olseni comparative genomics.</title>
        <authorList>
            <person name="Bogema D.R."/>
        </authorList>
    </citation>
    <scope>NUCLEOTIDE SEQUENCE [LARGE SCALE GENOMIC DNA]</scope>
    <source>
        <strain evidence="3 4">ATCC PRA-207</strain>
    </source>
</reference>
<feature type="transmembrane region" description="Helical" evidence="2">
    <location>
        <begin position="7"/>
        <end position="25"/>
    </location>
</feature>
<keyword evidence="2" id="KW-0472">Membrane</keyword>
<evidence type="ECO:0000256" key="1">
    <source>
        <dbReference type="SAM" id="MobiDB-lite"/>
    </source>
</evidence>
<protein>
    <submittedName>
        <fullName evidence="3">Uncharacterized protein</fullName>
    </submittedName>
</protein>
<dbReference type="Proteomes" id="UP000553632">
    <property type="component" value="Unassembled WGS sequence"/>
</dbReference>
<dbReference type="EMBL" id="JABANO010039369">
    <property type="protein sequence ID" value="KAF4693486.1"/>
    <property type="molecule type" value="Genomic_DNA"/>
</dbReference>
<dbReference type="AlphaFoldDB" id="A0A7J6PCI7"/>
<sequence>IKQGRRLTYKAGGHGWIILLLGVYICKFRRRGLRAAPEQLYDIAGARAYPEGDLRHARRVSRDLLRIEEQVSSTLTHEAARDLRAWTDNRSKFLAKKAKRLERNNSFREHRAAAIRARSEDAANAKKSARRIQAWLRGPRPSRPYDDSGYRQDVKRWAKRGTEAHDRRRHYLA</sequence>
<evidence type="ECO:0000313" key="3">
    <source>
        <dbReference type="EMBL" id="KAF4693486.1"/>
    </source>
</evidence>
<feature type="region of interest" description="Disordered" evidence="1">
    <location>
        <begin position="130"/>
        <end position="150"/>
    </location>
</feature>
<accession>A0A7J6PCI7</accession>
<evidence type="ECO:0000256" key="2">
    <source>
        <dbReference type="SAM" id="Phobius"/>
    </source>
</evidence>
<gene>
    <name evidence="3" type="ORF">FOZ63_018714</name>
</gene>
<organism evidence="3 4">
    <name type="scientific">Perkinsus olseni</name>
    <name type="common">Perkinsus atlanticus</name>
    <dbReference type="NCBI Taxonomy" id="32597"/>
    <lineage>
        <taxon>Eukaryota</taxon>
        <taxon>Sar</taxon>
        <taxon>Alveolata</taxon>
        <taxon>Perkinsozoa</taxon>
        <taxon>Perkinsea</taxon>
        <taxon>Perkinsida</taxon>
        <taxon>Perkinsidae</taxon>
        <taxon>Perkinsus</taxon>
    </lineage>
</organism>
<keyword evidence="2" id="KW-1133">Transmembrane helix</keyword>
<keyword evidence="2" id="KW-0812">Transmembrane</keyword>
<name>A0A7J6PCI7_PEROL</name>
<evidence type="ECO:0000313" key="4">
    <source>
        <dbReference type="Proteomes" id="UP000553632"/>
    </source>
</evidence>